<dbReference type="InterPro" id="IPR023042">
    <property type="entry name" value="Peptidase_M17_leu_NH2_pept"/>
</dbReference>
<keyword evidence="8" id="KW-0479">Metal-binding</keyword>
<reference evidence="11 12" key="1">
    <citation type="submission" date="2018-10" db="EMBL/GenBank/DDBJ databases">
        <title>Draft genome of Cortibacter populi DSM10536.</title>
        <authorList>
            <person name="Bernier A.-M."/>
            <person name="Bernard K."/>
        </authorList>
    </citation>
    <scope>NUCLEOTIDE SEQUENCE [LARGE SCALE GENOMIC DNA]</scope>
    <source>
        <strain evidence="11 12">DSM 105136</strain>
    </source>
</reference>
<evidence type="ECO:0000256" key="2">
    <source>
        <dbReference type="ARBA" id="ARBA00000967"/>
    </source>
</evidence>
<dbReference type="EC" id="3.4.11.10" evidence="8"/>
<dbReference type="InterPro" id="IPR000819">
    <property type="entry name" value="Peptidase_M17_C"/>
</dbReference>
<dbReference type="CDD" id="cd00433">
    <property type="entry name" value="Peptidase_M17"/>
    <property type="match status" value="1"/>
</dbReference>
<dbReference type="RefSeq" id="WP_122229792.1">
    <property type="nucleotide sequence ID" value="NZ_RDQO01000003.1"/>
</dbReference>
<dbReference type="GO" id="GO:0006508">
    <property type="term" value="P:proteolysis"/>
    <property type="evidence" value="ECO:0007669"/>
    <property type="project" value="UniProtKB-KW"/>
</dbReference>
<keyword evidence="8" id="KW-0963">Cytoplasm</keyword>
<evidence type="ECO:0000256" key="4">
    <source>
        <dbReference type="ARBA" id="ARBA00022438"/>
    </source>
</evidence>
<feature type="binding site" evidence="8">
    <location>
        <position position="273"/>
    </location>
    <ligand>
        <name>Mn(2+)</name>
        <dbReference type="ChEBI" id="CHEBI:29035"/>
        <label>1</label>
    </ligand>
</feature>
<comment type="catalytic activity">
    <reaction evidence="1 8">
        <text>Release of an N-terminal amino acid, Xaa-|-Yaa-, in which Xaa is preferably Leu, but may be other amino acids including Pro although not Arg or Lys, and Yaa may be Pro. Amino acid amides and methyl esters are also readily hydrolyzed, but rates on arylamides are exceedingly low.</text>
        <dbReference type="EC" id="3.4.11.1"/>
    </reaction>
</comment>
<dbReference type="NCBIfam" id="NF002077">
    <property type="entry name" value="PRK00913.2-4"/>
    <property type="match status" value="1"/>
</dbReference>
<comment type="function">
    <text evidence="8">Presumably involved in the processing and regular turnover of intracellular proteins. Catalyzes the removal of unsubstituted N-terminal amino acids from various peptides.</text>
</comment>
<evidence type="ECO:0000256" key="7">
    <source>
        <dbReference type="ARBA" id="ARBA00023211"/>
    </source>
</evidence>
<sequence length="522" mass="53716">MTTTLELKNLNLQTAAAEKADLLLLLLPRQAGAAKVGKTARAAKTGGAAALLDAIAAAEAAKDIDRSKAAQTLELYSVAQVAARRVVLVTSGEGSGPELRKALQAASGALRQESIQKAIVLSLHDGLSDAAVHALVLGLADAAYQYTATLSKAKPLALQSITIGMPDAAAVQPAFEAAEGIAAGVALAREWGNRPANLATPAALAEVARGLAKAKGVRVKVHGLREIERLKMGAFLAVAQGSVQEPQFIELHYQGAAKGEAPVVLVGKGVTFDTGGISIKPAAGMDEMKFDMCGAASVLGVFQALIRLQPKINVVGLIPATENMPGGKAIKPGDVVTSLSGQTIEILNTDAEGRLILCDALSYADRFKPRTVIDIATLTGACVVALGHVRSGLYATEDALAEALLQAGEATQDPGWRLPLDDEYGTGLKSNFADMANVAGRDGGSITAAKFLQRFVGDWPWAHLDIAGTAWKSGAAKGATGRPVGLLTRYLLGLAAQSAANKAAAVPAQPAARTTGRTARGK</sequence>
<dbReference type="PROSITE" id="PS00631">
    <property type="entry name" value="CYTOSOL_AP"/>
    <property type="match status" value="1"/>
</dbReference>
<comment type="similarity">
    <text evidence="3 8">Belongs to the peptidase M17 family.</text>
</comment>
<proteinExistence type="inferred from homology"/>
<dbReference type="GO" id="GO:0070006">
    <property type="term" value="F:metalloaminopeptidase activity"/>
    <property type="evidence" value="ECO:0007669"/>
    <property type="project" value="InterPro"/>
</dbReference>
<dbReference type="InterPro" id="IPR008283">
    <property type="entry name" value="Peptidase_M17_N"/>
</dbReference>
<dbReference type="InterPro" id="IPR011356">
    <property type="entry name" value="Leucine_aapep/pepB"/>
</dbReference>
<dbReference type="PANTHER" id="PTHR11963:SF23">
    <property type="entry name" value="CYTOSOL AMINOPEPTIDASE"/>
    <property type="match status" value="1"/>
</dbReference>
<dbReference type="SUPFAM" id="SSF52949">
    <property type="entry name" value="Macro domain-like"/>
    <property type="match status" value="1"/>
</dbReference>
<evidence type="ECO:0000256" key="6">
    <source>
        <dbReference type="ARBA" id="ARBA00022801"/>
    </source>
</evidence>
<name>A0A3M6QSI1_9BURK</name>
<keyword evidence="7 8" id="KW-0464">Manganese</keyword>
<feature type="compositionally biased region" description="Low complexity" evidence="9">
    <location>
        <begin position="503"/>
        <end position="512"/>
    </location>
</feature>
<gene>
    <name evidence="8" type="primary">pepA</name>
    <name evidence="11" type="ORF">D8I35_12720</name>
</gene>
<dbReference type="Pfam" id="PF02789">
    <property type="entry name" value="Peptidase_M17_N"/>
    <property type="match status" value="1"/>
</dbReference>
<dbReference type="PANTHER" id="PTHR11963">
    <property type="entry name" value="LEUCINE AMINOPEPTIDASE-RELATED"/>
    <property type="match status" value="1"/>
</dbReference>
<dbReference type="Pfam" id="PF00883">
    <property type="entry name" value="Peptidase_M17"/>
    <property type="match status" value="1"/>
</dbReference>
<keyword evidence="4 8" id="KW-0031">Aminopeptidase</keyword>
<protein>
    <recommendedName>
        <fullName evidence="8">Probable cytosol aminopeptidase</fullName>
        <ecNumber evidence="8">3.4.11.1</ecNumber>
    </recommendedName>
    <alternativeName>
        <fullName evidence="8">Leucine aminopeptidase</fullName>
        <shortName evidence="8">LAP</shortName>
        <ecNumber evidence="8">3.4.11.10</ecNumber>
    </alternativeName>
    <alternativeName>
        <fullName evidence="8">Leucyl aminopeptidase</fullName>
    </alternativeName>
</protein>
<feature type="domain" description="Cytosol aminopeptidase" evidence="10">
    <location>
        <begin position="348"/>
        <end position="355"/>
    </location>
</feature>
<dbReference type="EMBL" id="RDQO01000003">
    <property type="protein sequence ID" value="RMX05994.1"/>
    <property type="molecule type" value="Genomic_DNA"/>
</dbReference>
<organism evidence="11 12">
    <name type="scientific">Corticibacter populi</name>
    <dbReference type="NCBI Taxonomy" id="1550736"/>
    <lineage>
        <taxon>Bacteria</taxon>
        <taxon>Pseudomonadati</taxon>
        <taxon>Pseudomonadota</taxon>
        <taxon>Betaproteobacteria</taxon>
        <taxon>Burkholderiales</taxon>
        <taxon>Comamonadaceae</taxon>
        <taxon>Corticibacter</taxon>
    </lineage>
</organism>
<dbReference type="HAMAP" id="MF_00181">
    <property type="entry name" value="Cytosol_peptidase_M17"/>
    <property type="match status" value="1"/>
</dbReference>
<dbReference type="OrthoDB" id="9809354at2"/>
<evidence type="ECO:0000256" key="9">
    <source>
        <dbReference type="SAM" id="MobiDB-lite"/>
    </source>
</evidence>
<feature type="binding site" evidence="8">
    <location>
        <position position="352"/>
    </location>
    <ligand>
        <name>Mn(2+)</name>
        <dbReference type="ChEBI" id="CHEBI:29035"/>
        <label>1</label>
    </ligand>
</feature>
<dbReference type="GO" id="GO:0005737">
    <property type="term" value="C:cytoplasm"/>
    <property type="evidence" value="ECO:0007669"/>
    <property type="project" value="UniProtKB-SubCell"/>
</dbReference>
<evidence type="ECO:0000259" key="10">
    <source>
        <dbReference type="PROSITE" id="PS00631"/>
    </source>
</evidence>
<dbReference type="NCBIfam" id="NF002074">
    <property type="entry name" value="PRK00913.1-4"/>
    <property type="match status" value="1"/>
</dbReference>
<comment type="cofactor">
    <cofactor evidence="8">
        <name>Mn(2+)</name>
        <dbReference type="ChEBI" id="CHEBI:29035"/>
    </cofactor>
    <text evidence="8">Binds 2 manganese ions per subunit.</text>
</comment>
<dbReference type="Gene3D" id="3.40.630.10">
    <property type="entry name" value="Zn peptidases"/>
    <property type="match status" value="1"/>
</dbReference>
<comment type="caution">
    <text evidence="11">The sequence shown here is derived from an EMBL/GenBank/DDBJ whole genome shotgun (WGS) entry which is preliminary data.</text>
</comment>
<keyword evidence="12" id="KW-1185">Reference proteome</keyword>
<accession>A0A3M6QSI1</accession>
<dbReference type="PRINTS" id="PR00481">
    <property type="entry name" value="LAMNOPPTDASE"/>
</dbReference>
<evidence type="ECO:0000256" key="5">
    <source>
        <dbReference type="ARBA" id="ARBA00022670"/>
    </source>
</evidence>
<dbReference type="InterPro" id="IPR043472">
    <property type="entry name" value="Macro_dom-like"/>
</dbReference>
<keyword evidence="5 8" id="KW-0645">Protease</keyword>
<dbReference type="SUPFAM" id="SSF53187">
    <property type="entry name" value="Zn-dependent exopeptidases"/>
    <property type="match status" value="1"/>
</dbReference>
<feature type="binding site" evidence="8">
    <location>
        <position position="273"/>
    </location>
    <ligand>
        <name>Mn(2+)</name>
        <dbReference type="ChEBI" id="CHEBI:29035"/>
        <label>2</label>
    </ligand>
</feature>
<evidence type="ECO:0000256" key="8">
    <source>
        <dbReference type="HAMAP-Rule" id="MF_00181"/>
    </source>
</evidence>
<evidence type="ECO:0000313" key="12">
    <source>
        <dbReference type="Proteomes" id="UP000278006"/>
    </source>
</evidence>
<feature type="active site" evidence="8">
    <location>
        <position position="354"/>
    </location>
</feature>
<dbReference type="Gene3D" id="3.40.220.10">
    <property type="entry name" value="Leucine Aminopeptidase, subunit E, domain 1"/>
    <property type="match status" value="1"/>
</dbReference>
<comment type="catalytic activity">
    <reaction evidence="2 8">
        <text>Release of an N-terminal amino acid, preferentially leucine, but not glutamic or aspartic acids.</text>
        <dbReference type="EC" id="3.4.11.10"/>
    </reaction>
</comment>
<keyword evidence="6 8" id="KW-0378">Hydrolase</keyword>
<dbReference type="Proteomes" id="UP000278006">
    <property type="component" value="Unassembled WGS sequence"/>
</dbReference>
<feature type="binding site" evidence="8">
    <location>
        <position position="352"/>
    </location>
    <ligand>
        <name>Mn(2+)</name>
        <dbReference type="ChEBI" id="CHEBI:29035"/>
        <label>2</label>
    </ligand>
</feature>
<feature type="binding site" evidence="8">
    <location>
        <position position="350"/>
    </location>
    <ligand>
        <name>Mn(2+)</name>
        <dbReference type="ChEBI" id="CHEBI:29035"/>
        <label>1</label>
    </ligand>
</feature>
<evidence type="ECO:0000256" key="3">
    <source>
        <dbReference type="ARBA" id="ARBA00009528"/>
    </source>
</evidence>
<comment type="subcellular location">
    <subcellularLocation>
        <location evidence="8">Cytoplasm</location>
    </subcellularLocation>
</comment>
<evidence type="ECO:0000313" key="11">
    <source>
        <dbReference type="EMBL" id="RMX05994.1"/>
    </source>
</evidence>
<feature type="active site" evidence="8">
    <location>
        <position position="280"/>
    </location>
</feature>
<feature type="binding site" evidence="8">
    <location>
        <position position="291"/>
    </location>
    <ligand>
        <name>Mn(2+)</name>
        <dbReference type="ChEBI" id="CHEBI:29035"/>
        <label>2</label>
    </ligand>
</feature>
<feature type="region of interest" description="Disordered" evidence="9">
    <location>
        <begin position="503"/>
        <end position="522"/>
    </location>
</feature>
<evidence type="ECO:0000256" key="1">
    <source>
        <dbReference type="ARBA" id="ARBA00000135"/>
    </source>
</evidence>
<dbReference type="EC" id="3.4.11.1" evidence="8"/>
<dbReference type="AlphaFoldDB" id="A0A3M6QSI1"/>
<dbReference type="GO" id="GO:0030145">
    <property type="term" value="F:manganese ion binding"/>
    <property type="evidence" value="ECO:0007669"/>
    <property type="project" value="UniProtKB-UniRule"/>
</dbReference>
<feature type="binding site" evidence="8">
    <location>
        <position position="268"/>
    </location>
    <ligand>
        <name>Mn(2+)</name>
        <dbReference type="ChEBI" id="CHEBI:29035"/>
        <label>2</label>
    </ligand>
</feature>